<gene>
    <name evidence="2" type="ORF">ACFOSB_11760</name>
</gene>
<keyword evidence="1" id="KW-0812">Transmembrane</keyword>
<feature type="transmembrane region" description="Helical" evidence="1">
    <location>
        <begin position="53"/>
        <end position="71"/>
    </location>
</feature>
<accession>A0ABV7Z948</accession>
<evidence type="ECO:0000313" key="2">
    <source>
        <dbReference type="EMBL" id="MFC3833534.1"/>
    </source>
</evidence>
<dbReference type="RefSeq" id="WP_380102183.1">
    <property type="nucleotide sequence ID" value="NZ_JBHRZG010000011.1"/>
</dbReference>
<keyword evidence="3" id="KW-1185">Reference proteome</keyword>
<evidence type="ECO:0000256" key="1">
    <source>
        <dbReference type="SAM" id="Phobius"/>
    </source>
</evidence>
<comment type="caution">
    <text evidence="2">The sequence shown here is derived from an EMBL/GenBank/DDBJ whole genome shotgun (WGS) entry which is preliminary data.</text>
</comment>
<evidence type="ECO:0000313" key="3">
    <source>
        <dbReference type="Proteomes" id="UP001595803"/>
    </source>
</evidence>
<proteinExistence type="predicted"/>
<organism evidence="2 3">
    <name type="scientific">Deinococcus rufus</name>
    <dbReference type="NCBI Taxonomy" id="2136097"/>
    <lineage>
        <taxon>Bacteria</taxon>
        <taxon>Thermotogati</taxon>
        <taxon>Deinococcota</taxon>
        <taxon>Deinococci</taxon>
        <taxon>Deinococcales</taxon>
        <taxon>Deinococcaceae</taxon>
        <taxon>Deinococcus</taxon>
    </lineage>
</organism>
<dbReference type="Proteomes" id="UP001595803">
    <property type="component" value="Unassembled WGS sequence"/>
</dbReference>
<feature type="transmembrane region" description="Helical" evidence="1">
    <location>
        <begin position="5"/>
        <end position="23"/>
    </location>
</feature>
<name>A0ABV7Z948_9DEIO</name>
<keyword evidence="1" id="KW-0472">Membrane</keyword>
<protein>
    <submittedName>
        <fullName evidence="2">Uncharacterized protein</fullName>
    </submittedName>
</protein>
<reference evidence="3" key="1">
    <citation type="journal article" date="2019" name="Int. J. Syst. Evol. Microbiol.">
        <title>The Global Catalogue of Microorganisms (GCM) 10K type strain sequencing project: providing services to taxonomists for standard genome sequencing and annotation.</title>
        <authorList>
            <consortium name="The Broad Institute Genomics Platform"/>
            <consortium name="The Broad Institute Genome Sequencing Center for Infectious Disease"/>
            <person name="Wu L."/>
            <person name="Ma J."/>
        </authorList>
    </citation>
    <scope>NUCLEOTIDE SEQUENCE [LARGE SCALE GENOMIC DNA]</scope>
    <source>
        <strain evidence="3">CCTCC AB 2017081</strain>
    </source>
</reference>
<sequence>MRTGVVVGLLVGITGLLVLTWQWYGGGLVLRFGFAVAYLLGMARLLERQGWALPWRWGVALPAATIVLVGLQRW</sequence>
<keyword evidence="1" id="KW-1133">Transmembrane helix</keyword>
<dbReference type="EMBL" id="JBHRZG010000011">
    <property type="protein sequence ID" value="MFC3833534.1"/>
    <property type="molecule type" value="Genomic_DNA"/>
</dbReference>